<dbReference type="InterPro" id="IPR037445">
    <property type="entry name" value="MAGE"/>
</dbReference>
<dbReference type="InterPro" id="IPR041899">
    <property type="entry name" value="MAGE_WH2"/>
</dbReference>
<dbReference type="Proteomes" id="UP000437017">
    <property type="component" value="Unassembled WGS sequence"/>
</dbReference>
<reference evidence="2 3" key="1">
    <citation type="journal article" date="2019" name="PLoS ONE">
        <title>Genomic analyses reveal an absence of contemporary introgressive admixture between fin whales and blue whales, despite known hybrids.</title>
        <authorList>
            <person name="Westbury M.V."/>
            <person name="Petersen B."/>
            <person name="Lorenzen E.D."/>
        </authorList>
    </citation>
    <scope>NUCLEOTIDE SEQUENCE [LARGE SCALE GENOMIC DNA]</scope>
    <source>
        <strain evidence="2">FinWhale-01</strain>
    </source>
</reference>
<dbReference type="GO" id="GO:0005634">
    <property type="term" value="C:nucleus"/>
    <property type="evidence" value="ECO:0007669"/>
    <property type="project" value="TreeGrafter"/>
</dbReference>
<name>A0A643CFE3_BALPH</name>
<sequence>MRVYAGKQHCICGEPRELLTKVWVQEGYLEYRQVPHSDPAHYEFLWGPRDQRGDQQVAGPGASAQGQ</sequence>
<accession>A0A643CFE3</accession>
<evidence type="ECO:0000313" key="2">
    <source>
        <dbReference type="EMBL" id="KAB0398869.1"/>
    </source>
</evidence>
<dbReference type="AlphaFoldDB" id="A0A643CFE3"/>
<dbReference type="GO" id="GO:0000122">
    <property type="term" value="P:negative regulation of transcription by RNA polymerase II"/>
    <property type="evidence" value="ECO:0007669"/>
    <property type="project" value="TreeGrafter"/>
</dbReference>
<feature type="domain" description="MAGE" evidence="1">
    <location>
        <begin position="1"/>
        <end position="49"/>
    </location>
</feature>
<dbReference type="EMBL" id="SGJD01001680">
    <property type="protein sequence ID" value="KAB0398869.1"/>
    <property type="molecule type" value="Genomic_DNA"/>
</dbReference>
<dbReference type="Gene3D" id="1.10.10.1210">
    <property type="entry name" value="MAGE homology domain, winged helix WH2 motif"/>
    <property type="match status" value="1"/>
</dbReference>
<dbReference type="InterPro" id="IPR002190">
    <property type="entry name" value="MHD_dom"/>
</dbReference>
<comment type="caution">
    <text evidence="2">The sequence shown here is derived from an EMBL/GenBank/DDBJ whole genome shotgun (WGS) entry which is preliminary data.</text>
</comment>
<dbReference type="PANTHER" id="PTHR11736">
    <property type="entry name" value="MELANOMA-ASSOCIATED ANTIGEN MAGE ANTIGEN"/>
    <property type="match status" value="1"/>
</dbReference>
<organism evidence="2 3">
    <name type="scientific">Balaenoptera physalus</name>
    <name type="common">Fin whale</name>
    <name type="synonym">Balaena physalus</name>
    <dbReference type="NCBI Taxonomy" id="9770"/>
    <lineage>
        <taxon>Eukaryota</taxon>
        <taxon>Metazoa</taxon>
        <taxon>Chordata</taxon>
        <taxon>Craniata</taxon>
        <taxon>Vertebrata</taxon>
        <taxon>Euteleostomi</taxon>
        <taxon>Mammalia</taxon>
        <taxon>Eutheria</taxon>
        <taxon>Laurasiatheria</taxon>
        <taxon>Artiodactyla</taxon>
        <taxon>Whippomorpha</taxon>
        <taxon>Cetacea</taxon>
        <taxon>Mysticeti</taxon>
        <taxon>Balaenopteridae</taxon>
        <taxon>Balaenoptera</taxon>
    </lineage>
</organism>
<gene>
    <name evidence="2" type="ORF">E2I00_006064</name>
</gene>
<keyword evidence="3" id="KW-1185">Reference proteome</keyword>
<dbReference type="PANTHER" id="PTHR11736:SF81">
    <property type="entry name" value="MAGE DOMAIN-CONTAINING PROTEIN"/>
    <property type="match status" value="1"/>
</dbReference>
<dbReference type="PROSITE" id="PS50838">
    <property type="entry name" value="MAGE"/>
    <property type="match status" value="1"/>
</dbReference>
<evidence type="ECO:0000259" key="1">
    <source>
        <dbReference type="PROSITE" id="PS50838"/>
    </source>
</evidence>
<evidence type="ECO:0000313" key="3">
    <source>
        <dbReference type="Proteomes" id="UP000437017"/>
    </source>
</evidence>
<proteinExistence type="predicted"/>
<protein>
    <recommendedName>
        <fullName evidence="1">MAGE domain-containing protein</fullName>
    </recommendedName>
</protein>
<dbReference type="OrthoDB" id="9715411at2759"/>